<dbReference type="PANTHER" id="PTHR36151:SF3">
    <property type="entry name" value="ER-BOUND OXYGENASE MPAB_MPAB'_RUBBER OXYGENASE CATALYTIC DOMAIN-CONTAINING PROTEIN"/>
    <property type="match status" value="1"/>
</dbReference>
<gene>
    <name evidence="2" type="ORF">H0E82_08080</name>
</gene>
<dbReference type="Pfam" id="PF09995">
    <property type="entry name" value="MPAB_Lcp_cat"/>
    <property type="match status" value="1"/>
</dbReference>
<sequence length="324" mass="34812">MPSSTRHFVNPVQSAIRRWVLGVFPRGQSGIDYDTPAGDAGLFGPDTVTWRVHADFPGMLAGGLCALLLQALHPRALAGVWDHSDFRADLVGRLRRTTAFVAGTSYAGTAEAQRLIARVAAIHVRVRGTTAAGVPYAADDPDLLTWVHVSEAYAFVQGFRAYAGMAMPRALEDRYYDESRRVAEALGARDVPASAGEIERYFAGVRPELQFDARSREVLAVLHRIRLPVPGAALSREVFLGAGAALLPTWAEALLGIGVVQRARHRACAHLLRASAPVFRAALPDGIAPRACARVGAPASLLRQWEGVRGADIVARTTRRDGAG</sequence>
<dbReference type="InterPro" id="IPR018713">
    <property type="entry name" value="MPAB/Lcp_cat_dom"/>
</dbReference>
<evidence type="ECO:0000313" key="3">
    <source>
        <dbReference type="Proteomes" id="UP000589896"/>
    </source>
</evidence>
<dbReference type="PANTHER" id="PTHR36151">
    <property type="entry name" value="BLR2777 PROTEIN"/>
    <property type="match status" value="1"/>
</dbReference>
<dbReference type="GO" id="GO:0016491">
    <property type="term" value="F:oxidoreductase activity"/>
    <property type="evidence" value="ECO:0007669"/>
    <property type="project" value="InterPro"/>
</dbReference>
<evidence type="ECO:0000259" key="1">
    <source>
        <dbReference type="Pfam" id="PF09995"/>
    </source>
</evidence>
<organism evidence="2 3">
    <name type="scientific">Luteimonas deserti</name>
    <dbReference type="NCBI Taxonomy" id="2752306"/>
    <lineage>
        <taxon>Bacteria</taxon>
        <taxon>Pseudomonadati</taxon>
        <taxon>Pseudomonadota</taxon>
        <taxon>Gammaproteobacteria</taxon>
        <taxon>Lysobacterales</taxon>
        <taxon>Lysobacteraceae</taxon>
        <taxon>Luteimonas</taxon>
    </lineage>
</organism>
<comment type="caution">
    <text evidence="2">The sequence shown here is derived from an EMBL/GenBank/DDBJ whole genome shotgun (WGS) entry which is preliminary data.</text>
</comment>
<protein>
    <submittedName>
        <fullName evidence="2">DUF2236 domain-containing protein</fullName>
    </submittedName>
</protein>
<proteinExistence type="predicted"/>
<dbReference type="Proteomes" id="UP000589896">
    <property type="component" value="Unassembled WGS sequence"/>
</dbReference>
<evidence type="ECO:0000313" key="2">
    <source>
        <dbReference type="EMBL" id="NYZ62722.1"/>
    </source>
</evidence>
<dbReference type="EMBL" id="JACCJZ010000015">
    <property type="protein sequence ID" value="NYZ62722.1"/>
    <property type="molecule type" value="Genomic_DNA"/>
</dbReference>
<dbReference type="AlphaFoldDB" id="A0A7Z0TYT5"/>
<accession>A0A7Z0TYT5</accession>
<feature type="domain" description="ER-bound oxygenase mpaB/mpaB'/Rubber oxygenase catalytic" evidence="1">
    <location>
        <begin position="50"/>
        <end position="273"/>
    </location>
</feature>
<reference evidence="2 3" key="1">
    <citation type="submission" date="2020-07" db="EMBL/GenBank/DDBJ databases">
        <title>isolation of Luteimonas sp. SJ-16.</title>
        <authorList>
            <person name="Huang X.-X."/>
            <person name="Xu L."/>
            <person name="Sun J.-Q."/>
        </authorList>
    </citation>
    <scope>NUCLEOTIDE SEQUENCE [LARGE SCALE GENOMIC DNA]</scope>
    <source>
        <strain evidence="2 3">SJ-16</strain>
    </source>
</reference>
<name>A0A7Z0TYT5_9GAMM</name>
<dbReference type="RefSeq" id="WP_180544953.1">
    <property type="nucleotide sequence ID" value="NZ_JACCJZ010000015.1"/>
</dbReference>
<keyword evidence="3" id="KW-1185">Reference proteome</keyword>